<organism evidence="2 3">
    <name type="scientific">Gymnodraco acuticeps</name>
    <name type="common">Antarctic dragonfish</name>
    <dbReference type="NCBI Taxonomy" id="8218"/>
    <lineage>
        <taxon>Eukaryota</taxon>
        <taxon>Metazoa</taxon>
        <taxon>Chordata</taxon>
        <taxon>Craniata</taxon>
        <taxon>Vertebrata</taxon>
        <taxon>Euteleostomi</taxon>
        <taxon>Actinopterygii</taxon>
        <taxon>Neopterygii</taxon>
        <taxon>Teleostei</taxon>
        <taxon>Neoteleostei</taxon>
        <taxon>Acanthomorphata</taxon>
        <taxon>Eupercaria</taxon>
        <taxon>Perciformes</taxon>
        <taxon>Notothenioidei</taxon>
        <taxon>Bathydraconidae</taxon>
        <taxon>Gymnodraco</taxon>
    </lineage>
</organism>
<dbReference type="GeneID" id="117540312"/>
<reference evidence="3" key="1">
    <citation type="submission" date="2025-08" db="UniProtKB">
        <authorList>
            <consortium name="RefSeq"/>
        </authorList>
    </citation>
    <scope>IDENTIFICATION</scope>
</reference>
<feature type="compositionally biased region" description="Pro residues" evidence="1">
    <location>
        <begin position="171"/>
        <end position="194"/>
    </location>
</feature>
<dbReference type="AlphaFoldDB" id="A0A6P8U6W4"/>
<dbReference type="OrthoDB" id="8929375at2759"/>
<accession>A0A6P8U6W4</accession>
<gene>
    <name evidence="3" type="primary">LOC117540312</name>
</gene>
<dbReference type="PANTHER" id="PTHR38681">
    <property type="entry name" value="RETROVIRUS-RELATED POL POLYPROTEIN FROM TRANSPOSON 412-LIKE PROTEIN-RELATED"/>
    <property type="match status" value="1"/>
</dbReference>
<dbReference type="PANTHER" id="PTHR38681:SF1">
    <property type="entry name" value="RETROVIRUS-RELATED POL POLYPROTEIN FROM TRANSPOSON 412-LIKE PROTEIN"/>
    <property type="match status" value="1"/>
</dbReference>
<sequence>MKASLRAGLIDGNWVDKLPWVMLGLRCAPKEDLQSSSAELVYGQTLRVPGEFIPTATVPWSAAGQRSSLLETAGTFTPVPTSQHSNPSFRVSPGLRWADFVFIRHDAHRGPLRPPYDGPFRVIRHGDKSLVVDVGGRPETVSVDRIKPAHVDISRPLELALPPRRGRPPMARSPPPVGMPSLVPLPSPVAPPASAPVVRTRRGRVVLPPRHEDFDYG</sequence>
<dbReference type="Proteomes" id="UP000515161">
    <property type="component" value="Unplaced"/>
</dbReference>
<evidence type="ECO:0000256" key="1">
    <source>
        <dbReference type="SAM" id="MobiDB-lite"/>
    </source>
</evidence>
<name>A0A6P8U6W4_GYMAC</name>
<protein>
    <submittedName>
        <fullName evidence="3">Uncharacterized protein LOC117540312</fullName>
    </submittedName>
</protein>
<dbReference type="KEGG" id="gacu:117540312"/>
<evidence type="ECO:0000313" key="2">
    <source>
        <dbReference type="Proteomes" id="UP000515161"/>
    </source>
</evidence>
<evidence type="ECO:0000313" key="3">
    <source>
        <dbReference type="RefSeq" id="XP_034062817.1"/>
    </source>
</evidence>
<proteinExistence type="predicted"/>
<dbReference type="InParanoid" id="A0A6P8U6W4"/>
<feature type="region of interest" description="Disordered" evidence="1">
    <location>
        <begin position="160"/>
        <end position="198"/>
    </location>
</feature>
<keyword evidence="2" id="KW-1185">Reference proteome</keyword>
<dbReference type="RefSeq" id="XP_034062817.1">
    <property type="nucleotide sequence ID" value="XM_034206926.1"/>
</dbReference>